<evidence type="ECO:0000256" key="3">
    <source>
        <dbReference type="ARBA" id="ARBA00022692"/>
    </source>
</evidence>
<dbReference type="InterPro" id="IPR003599">
    <property type="entry name" value="Ig_sub"/>
</dbReference>
<dbReference type="STRING" id="1676925.ENSPKIP00000035081"/>
<dbReference type="FunFam" id="2.60.40.10:FF:000142">
    <property type="entry name" value="V-set domain-containing T-cell activation inhibitor 1"/>
    <property type="match status" value="2"/>
</dbReference>
<organism evidence="12 13">
    <name type="scientific">Paramormyrops kingsleyae</name>
    <dbReference type="NCBI Taxonomy" id="1676925"/>
    <lineage>
        <taxon>Eukaryota</taxon>
        <taxon>Metazoa</taxon>
        <taxon>Chordata</taxon>
        <taxon>Craniata</taxon>
        <taxon>Vertebrata</taxon>
        <taxon>Euteleostomi</taxon>
        <taxon>Actinopterygii</taxon>
        <taxon>Neopterygii</taxon>
        <taxon>Teleostei</taxon>
        <taxon>Osteoglossocephala</taxon>
        <taxon>Osteoglossomorpha</taxon>
        <taxon>Osteoglossiformes</taxon>
        <taxon>Mormyridae</taxon>
        <taxon>Paramormyrops</taxon>
    </lineage>
</organism>
<evidence type="ECO:0000259" key="11">
    <source>
        <dbReference type="PROSITE" id="PS50835"/>
    </source>
</evidence>
<dbReference type="GeneTree" id="ENSGT00940000167020"/>
<dbReference type="GO" id="GO:0071222">
    <property type="term" value="P:cellular response to lipopolysaccharide"/>
    <property type="evidence" value="ECO:0007669"/>
    <property type="project" value="TreeGrafter"/>
</dbReference>
<keyword evidence="10" id="KW-0393">Immunoglobulin domain</keyword>
<dbReference type="SMART" id="SM00409">
    <property type="entry name" value="IG"/>
    <property type="match status" value="2"/>
</dbReference>
<keyword evidence="2" id="KW-1003">Cell membrane</keyword>
<evidence type="ECO:0000256" key="4">
    <source>
        <dbReference type="ARBA" id="ARBA00022729"/>
    </source>
</evidence>
<accession>A0A3B3SY90</accession>
<dbReference type="Ensembl" id="ENSPKIT00000016007.1">
    <property type="protein sequence ID" value="ENSPKIP00000035081.1"/>
    <property type="gene ID" value="ENSPKIG00000014163.1"/>
</dbReference>
<feature type="domain" description="Ig-like" evidence="11">
    <location>
        <begin position="140"/>
        <end position="253"/>
    </location>
</feature>
<dbReference type="Pfam" id="PF07686">
    <property type="entry name" value="V-set"/>
    <property type="match status" value="2"/>
</dbReference>
<feature type="domain" description="Ig-like" evidence="11">
    <location>
        <begin position="45"/>
        <end position="137"/>
    </location>
</feature>
<reference evidence="12" key="2">
    <citation type="submission" date="2025-09" db="UniProtKB">
        <authorList>
            <consortium name="Ensembl"/>
        </authorList>
    </citation>
    <scope>IDENTIFICATION</scope>
</reference>
<keyword evidence="6" id="KW-0472">Membrane</keyword>
<keyword evidence="4" id="KW-0732">Signal</keyword>
<dbReference type="GO" id="GO:0007166">
    <property type="term" value="P:cell surface receptor signaling pathway"/>
    <property type="evidence" value="ECO:0007669"/>
    <property type="project" value="TreeGrafter"/>
</dbReference>
<keyword evidence="13" id="KW-1185">Reference proteome</keyword>
<evidence type="ECO:0000256" key="5">
    <source>
        <dbReference type="ARBA" id="ARBA00022989"/>
    </source>
</evidence>
<evidence type="ECO:0000256" key="7">
    <source>
        <dbReference type="ARBA" id="ARBA00023157"/>
    </source>
</evidence>
<dbReference type="SUPFAM" id="SSF48726">
    <property type="entry name" value="Immunoglobulin"/>
    <property type="match status" value="2"/>
</dbReference>
<keyword evidence="3" id="KW-0812">Transmembrane</keyword>
<dbReference type="InterPro" id="IPR007110">
    <property type="entry name" value="Ig-like_dom"/>
</dbReference>
<dbReference type="AlphaFoldDB" id="A0A3B3SY90"/>
<dbReference type="PANTHER" id="PTHR25466">
    <property type="entry name" value="T-LYMPHOCYTE ACTIVATION ANTIGEN"/>
    <property type="match status" value="1"/>
</dbReference>
<name>A0A3B3SY90_9TELE</name>
<dbReference type="InterPro" id="IPR013783">
    <property type="entry name" value="Ig-like_fold"/>
</dbReference>
<dbReference type="SMART" id="SM00406">
    <property type="entry name" value="IGv"/>
    <property type="match status" value="2"/>
</dbReference>
<evidence type="ECO:0000313" key="12">
    <source>
        <dbReference type="Ensembl" id="ENSPKIP00000035081.1"/>
    </source>
</evidence>
<evidence type="ECO:0000256" key="9">
    <source>
        <dbReference type="ARBA" id="ARBA00023180"/>
    </source>
</evidence>
<keyword evidence="9" id="KW-0325">Glycoprotein</keyword>
<dbReference type="Gene3D" id="2.60.40.10">
    <property type="entry name" value="Immunoglobulins"/>
    <property type="match status" value="2"/>
</dbReference>
<dbReference type="GO" id="GO:0042102">
    <property type="term" value="P:positive regulation of T cell proliferation"/>
    <property type="evidence" value="ECO:0007669"/>
    <property type="project" value="TreeGrafter"/>
</dbReference>
<sequence>FTVTYNFIYFQIDCRYFTYSAAVAGFLLHGSAGPLTAQLRGAVLLPCFVDRPLPLEELKVDWRRTDSDTIVHLFQGGQSRPESQGDAYRSRASFFSQEIPKGNFSLLLEDVRTADAGVYKCVVYTKQEHQETRVAIRQVERLVVTGVDEAVYAHVAEDVTLSCSVDTHVNVTELYVEWRKTDDDILVLLYADGEIRPESQPERYSGRAEFFIEEIPKGNFSMKLWKVRTEDNGEFMCEIHTNTDSANTTVRISPLGKSPEEIVLICFSTLCFVIKSHVNLYYILLYECSVL</sequence>
<dbReference type="GO" id="GO:0009897">
    <property type="term" value="C:external side of plasma membrane"/>
    <property type="evidence" value="ECO:0007669"/>
    <property type="project" value="TreeGrafter"/>
</dbReference>
<dbReference type="InterPro" id="IPR013106">
    <property type="entry name" value="Ig_V-set"/>
</dbReference>
<dbReference type="GO" id="GO:0042130">
    <property type="term" value="P:negative regulation of T cell proliferation"/>
    <property type="evidence" value="ECO:0007669"/>
    <property type="project" value="TreeGrafter"/>
</dbReference>
<dbReference type="GO" id="GO:0006955">
    <property type="term" value="P:immune response"/>
    <property type="evidence" value="ECO:0007669"/>
    <property type="project" value="TreeGrafter"/>
</dbReference>
<evidence type="ECO:0000256" key="8">
    <source>
        <dbReference type="ARBA" id="ARBA00023170"/>
    </source>
</evidence>
<dbReference type="Proteomes" id="UP000261540">
    <property type="component" value="Unplaced"/>
</dbReference>
<comment type="subcellular location">
    <subcellularLocation>
        <location evidence="1">Cell membrane</location>
        <topology evidence="1">Single-pass type I membrane protein</topology>
    </subcellularLocation>
</comment>
<dbReference type="InterPro" id="IPR051713">
    <property type="entry name" value="T-cell_Activation_Regulation"/>
</dbReference>
<evidence type="ECO:0000256" key="10">
    <source>
        <dbReference type="ARBA" id="ARBA00023319"/>
    </source>
</evidence>
<proteinExistence type="predicted"/>
<evidence type="ECO:0000313" key="13">
    <source>
        <dbReference type="Proteomes" id="UP000261540"/>
    </source>
</evidence>
<reference evidence="12" key="1">
    <citation type="submission" date="2025-08" db="UniProtKB">
        <authorList>
            <consortium name="Ensembl"/>
        </authorList>
    </citation>
    <scope>IDENTIFICATION</scope>
</reference>
<keyword evidence="5" id="KW-1133">Transmembrane helix</keyword>
<dbReference type="GO" id="GO:0031295">
    <property type="term" value="P:T cell costimulation"/>
    <property type="evidence" value="ECO:0007669"/>
    <property type="project" value="TreeGrafter"/>
</dbReference>
<keyword evidence="7" id="KW-1015">Disulfide bond</keyword>
<evidence type="ECO:0000256" key="1">
    <source>
        <dbReference type="ARBA" id="ARBA00004251"/>
    </source>
</evidence>
<dbReference type="InterPro" id="IPR036179">
    <property type="entry name" value="Ig-like_dom_sf"/>
</dbReference>
<keyword evidence="8" id="KW-0675">Receptor</keyword>
<protein>
    <recommendedName>
        <fullName evidence="11">Ig-like domain-containing protein</fullName>
    </recommendedName>
</protein>
<dbReference type="PANTHER" id="PTHR25466:SF14">
    <property type="entry name" value="BUTYROPHILIN SUBFAMILY 2 MEMBER A2-LIKE-RELATED"/>
    <property type="match status" value="1"/>
</dbReference>
<dbReference type="PROSITE" id="PS50835">
    <property type="entry name" value="IG_LIKE"/>
    <property type="match status" value="2"/>
</dbReference>
<evidence type="ECO:0000256" key="6">
    <source>
        <dbReference type="ARBA" id="ARBA00023136"/>
    </source>
</evidence>
<evidence type="ECO:0000256" key="2">
    <source>
        <dbReference type="ARBA" id="ARBA00022475"/>
    </source>
</evidence>